<dbReference type="InterPro" id="IPR001245">
    <property type="entry name" value="Ser-Thr/Tyr_kinase_cat_dom"/>
</dbReference>
<dbReference type="Gramene" id="rna6228">
    <property type="protein sequence ID" value="RHN82104.1"/>
    <property type="gene ID" value="gene6228"/>
</dbReference>
<keyword evidence="4 16" id="KW-0812">Transmembrane</keyword>
<evidence type="ECO:0000256" key="11">
    <source>
        <dbReference type="ARBA" id="ARBA00023136"/>
    </source>
</evidence>
<comment type="similarity">
    <text evidence="15">Belongs to the protein kinase superfamily.</text>
</comment>
<gene>
    <name evidence="18" type="ORF">MtrunA17_Chr1g0206261</name>
</gene>
<keyword evidence="13" id="KW-0325">Glycoprotein</keyword>
<dbReference type="Gene3D" id="3.30.200.20">
    <property type="entry name" value="Phosphorylase Kinase, domain 1"/>
    <property type="match status" value="1"/>
</dbReference>
<dbReference type="SMART" id="SM00220">
    <property type="entry name" value="S_TKc"/>
    <property type="match status" value="1"/>
</dbReference>
<evidence type="ECO:0000256" key="16">
    <source>
        <dbReference type="SAM" id="Phobius"/>
    </source>
</evidence>
<accession>A0A396JXV4</accession>
<comment type="subcellular location">
    <subcellularLocation>
        <location evidence="1">Membrane</location>
        <topology evidence="1">Single-pass membrane protein</topology>
    </subcellularLocation>
</comment>
<dbReference type="Pfam" id="PF07714">
    <property type="entry name" value="PK_Tyr_Ser-Thr"/>
    <property type="match status" value="1"/>
</dbReference>
<feature type="domain" description="Protein kinase" evidence="17">
    <location>
        <begin position="90"/>
        <end position="367"/>
    </location>
</feature>
<feature type="binding site" evidence="14">
    <location>
        <position position="118"/>
    </location>
    <ligand>
        <name>ATP</name>
        <dbReference type="ChEBI" id="CHEBI:30616"/>
    </ligand>
</feature>
<evidence type="ECO:0000256" key="5">
    <source>
        <dbReference type="ARBA" id="ARBA00022729"/>
    </source>
</evidence>
<keyword evidence="9 14" id="KW-0067">ATP-binding</keyword>
<evidence type="ECO:0000256" key="15">
    <source>
        <dbReference type="RuleBase" id="RU000304"/>
    </source>
</evidence>
<dbReference type="PROSITE" id="PS00108">
    <property type="entry name" value="PROTEIN_KINASE_ST"/>
    <property type="match status" value="1"/>
</dbReference>
<dbReference type="SUPFAM" id="SSF56112">
    <property type="entry name" value="Protein kinase-like (PK-like)"/>
    <property type="match status" value="1"/>
</dbReference>
<evidence type="ECO:0000256" key="14">
    <source>
        <dbReference type="PROSITE-ProRule" id="PRU10141"/>
    </source>
</evidence>
<dbReference type="GO" id="GO:0005524">
    <property type="term" value="F:ATP binding"/>
    <property type="evidence" value="ECO:0007669"/>
    <property type="project" value="UniProtKB-UniRule"/>
</dbReference>
<keyword evidence="6" id="KW-0677">Repeat</keyword>
<evidence type="ECO:0000256" key="2">
    <source>
        <dbReference type="ARBA" id="ARBA00022527"/>
    </source>
</evidence>
<dbReference type="Proteomes" id="UP000265566">
    <property type="component" value="Chromosome 1"/>
</dbReference>
<keyword evidence="12" id="KW-0675">Receptor</keyword>
<evidence type="ECO:0000256" key="7">
    <source>
        <dbReference type="ARBA" id="ARBA00022741"/>
    </source>
</evidence>
<dbReference type="Gene3D" id="1.10.510.10">
    <property type="entry name" value="Transferase(Phosphotransferase) domain 1"/>
    <property type="match status" value="1"/>
</dbReference>
<evidence type="ECO:0000256" key="1">
    <source>
        <dbReference type="ARBA" id="ARBA00004167"/>
    </source>
</evidence>
<evidence type="ECO:0000259" key="17">
    <source>
        <dbReference type="PROSITE" id="PS50011"/>
    </source>
</evidence>
<keyword evidence="3 18" id="KW-0808">Transferase</keyword>
<evidence type="ECO:0000256" key="10">
    <source>
        <dbReference type="ARBA" id="ARBA00022989"/>
    </source>
</evidence>
<keyword evidence="8" id="KW-0418">Kinase</keyword>
<comment type="caution">
    <text evidence="18">The sequence shown here is derived from an EMBL/GenBank/DDBJ whole genome shotgun (WGS) entry which is preliminary data.</text>
</comment>
<keyword evidence="7 14" id="KW-0547">Nucleotide-binding</keyword>
<dbReference type="InterPro" id="IPR011009">
    <property type="entry name" value="Kinase-like_dom_sf"/>
</dbReference>
<evidence type="ECO:0000256" key="8">
    <source>
        <dbReference type="ARBA" id="ARBA00022777"/>
    </source>
</evidence>
<dbReference type="PANTHER" id="PTHR27002:SF847">
    <property type="entry name" value="CYSTEINE-RICH RECEPTOR-KINASE-LIKE PROTEIN"/>
    <property type="match status" value="1"/>
</dbReference>
<evidence type="ECO:0000256" key="3">
    <source>
        <dbReference type="ARBA" id="ARBA00022679"/>
    </source>
</evidence>
<dbReference type="AlphaFoldDB" id="A0A396JXV4"/>
<evidence type="ECO:0000313" key="18">
    <source>
        <dbReference type="EMBL" id="RHN82104.1"/>
    </source>
</evidence>
<dbReference type="PROSITE" id="PS50011">
    <property type="entry name" value="PROTEIN_KINASE_DOM"/>
    <property type="match status" value="1"/>
</dbReference>
<dbReference type="InterPro" id="IPR017441">
    <property type="entry name" value="Protein_kinase_ATP_BS"/>
</dbReference>
<sequence>MNKQFVLVCEKHISIICAEDEKRRLQMVVVVVPVILSTLLLTFSYYLLRKRARKSSYKALILKENFGHESTTLEGLQFEMDVIRTATDNFSHENKIGKGGFGEVYKGILFDGRHIAVKRLSSNSKQGIVEFKNEILLIAKLQQRNLVALIGFCLEEQEKILIYEYVPNGSLDYILFDTRQQNLSWDQRYKIIGGTALGILYLHEYSRLKVIHRDLKPSNVLLDENMNPKISDFGMARIVQIDQDRGHTNKIAGTRGYMSPEYAMLGHFSEKSDVFSFGVIVLEIITGKRNINPYESHHFTEGLTSYVWRQWKNETPLIILDPKIENYSRIEVIKCIQIGLLCVQENPNVRPTMATVVSYLNSHSPELSSPQEPAFFLHDRTNQDIAAQKSSSVNNFVSFSVNEVSISEFYPRQ</sequence>
<evidence type="ECO:0000256" key="4">
    <source>
        <dbReference type="ARBA" id="ARBA00022692"/>
    </source>
</evidence>
<keyword evidence="11 16" id="KW-0472">Membrane</keyword>
<dbReference type="InterPro" id="IPR008271">
    <property type="entry name" value="Ser/Thr_kinase_AS"/>
</dbReference>
<dbReference type="FunFam" id="3.30.200.20:FF:000727">
    <property type="entry name" value="Cysteine-rich RLK (RECEPTOR-like protein kinase) 23"/>
    <property type="match status" value="1"/>
</dbReference>
<proteinExistence type="inferred from homology"/>
<dbReference type="FunFam" id="1.10.510.10:FF:000129">
    <property type="entry name" value="cysteine-rich receptor-like protein kinase 10"/>
    <property type="match status" value="1"/>
</dbReference>
<dbReference type="PROSITE" id="PS00107">
    <property type="entry name" value="PROTEIN_KINASE_ATP"/>
    <property type="match status" value="1"/>
</dbReference>
<evidence type="ECO:0000256" key="6">
    <source>
        <dbReference type="ARBA" id="ARBA00022737"/>
    </source>
</evidence>
<dbReference type="InterPro" id="IPR000719">
    <property type="entry name" value="Prot_kinase_dom"/>
</dbReference>
<keyword evidence="10 16" id="KW-1133">Transmembrane helix</keyword>
<evidence type="ECO:0000256" key="13">
    <source>
        <dbReference type="ARBA" id="ARBA00023180"/>
    </source>
</evidence>
<dbReference type="PANTHER" id="PTHR27002">
    <property type="entry name" value="RECEPTOR-LIKE SERINE/THREONINE-PROTEIN KINASE SD1-8"/>
    <property type="match status" value="1"/>
</dbReference>
<reference evidence="18" key="1">
    <citation type="journal article" date="2018" name="Nat. Plants">
        <title>Whole-genome landscape of Medicago truncatula symbiotic genes.</title>
        <authorList>
            <person name="Pecrix Y."/>
            <person name="Gamas P."/>
            <person name="Carrere S."/>
        </authorList>
    </citation>
    <scope>NUCLEOTIDE SEQUENCE</scope>
    <source>
        <tissue evidence="18">Leaves</tissue>
    </source>
</reference>
<evidence type="ECO:0000256" key="9">
    <source>
        <dbReference type="ARBA" id="ARBA00022840"/>
    </source>
</evidence>
<name>A0A396JXV4_MEDTR</name>
<feature type="transmembrane region" description="Helical" evidence="16">
    <location>
        <begin position="28"/>
        <end position="48"/>
    </location>
</feature>
<keyword evidence="5" id="KW-0732">Signal</keyword>
<dbReference type="GO" id="GO:0004674">
    <property type="term" value="F:protein serine/threonine kinase activity"/>
    <property type="evidence" value="ECO:0007669"/>
    <property type="project" value="UniProtKB-KW"/>
</dbReference>
<dbReference type="EMBL" id="PSQE01000001">
    <property type="protein sequence ID" value="RHN82104.1"/>
    <property type="molecule type" value="Genomic_DNA"/>
</dbReference>
<dbReference type="GO" id="GO:0006950">
    <property type="term" value="P:response to stress"/>
    <property type="evidence" value="ECO:0007669"/>
    <property type="project" value="UniProtKB-ARBA"/>
</dbReference>
<protein>
    <recommendedName>
        <fullName evidence="17">Protein kinase domain-containing protein</fullName>
    </recommendedName>
</protein>
<dbReference type="CDD" id="cd14066">
    <property type="entry name" value="STKc_IRAK"/>
    <property type="match status" value="1"/>
</dbReference>
<organism evidence="18">
    <name type="scientific">Medicago truncatula</name>
    <name type="common">Barrel medic</name>
    <name type="synonym">Medicago tribuloides</name>
    <dbReference type="NCBI Taxonomy" id="3880"/>
    <lineage>
        <taxon>Eukaryota</taxon>
        <taxon>Viridiplantae</taxon>
        <taxon>Streptophyta</taxon>
        <taxon>Embryophyta</taxon>
        <taxon>Tracheophyta</taxon>
        <taxon>Spermatophyta</taxon>
        <taxon>Magnoliopsida</taxon>
        <taxon>eudicotyledons</taxon>
        <taxon>Gunneridae</taxon>
        <taxon>Pentapetalae</taxon>
        <taxon>rosids</taxon>
        <taxon>fabids</taxon>
        <taxon>Fabales</taxon>
        <taxon>Fabaceae</taxon>
        <taxon>Papilionoideae</taxon>
        <taxon>50 kb inversion clade</taxon>
        <taxon>NPAAA clade</taxon>
        <taxon>Hologalegina</taxon>
        <taxon>IRL clade</taxon>
        <taxon>Trifolieae</taxon>
        <taxon>Medicago</taxon>
    </lineage>
</organism>
<keyword evidence="2 15" id="KW-0723">Serine/threonine-protein kinase</keyword>
<evidence type="ECO:0000256" key="12">
    <source>
        <dbReference type="ARBA" id="ARBA00023170"/>
    </source>
</evidence>
<dbReference type="GO" id="GO:0016020">
    <property type="term" value="C:membrane"/>
    <property type="evidence" value="ECO:0007669"/>
    <property type="project" value="UniProtKB-SubCell"/>
</dbReference>